<protein>
    <recommendedName>
        <fullName evidence="10">Bifunctional purine biosynthesis protein PurH</fullName>
    </recommendedName>
    <domain>
        <recommendedName>
            <fullName evidence="10">Phosphoribosylaminoimidazolecarboxamide formyltransferase</fullName>
            <ecNumber evidence="10">2.1.2.3</ecNumber>
        </recommendedName>
        <alternativeName>
            <fullName evidence="10">AICAR transformylase</fullName>
        </alternativeName>
    </domain>
    <domain>
        <recommendedName>
            <fullName evidence="10">IMP cyclohydrolase</fullName>
            <ecNumber evidence="10">3.5.4.10</ecNumber>
        </recommendedName>
        <alternativeName>
            <fullName evidence="10">ATIC</fullName>
        </alternativeName>
        <alternativeName>
            <fullName evidence="10">IMP synthase</fullName>
        </alternativeName>
        <alternativeName>
            <fullName evidence="10">Inosinicase</fullName>
        </alternativeName>
    </domain>
</protein>
<dbReference type="PATRIC" id="fig|1618481.3.peg.574"/>
<reference evidence="12 13" key="1">
    <citation type="journal article" date="2015" name="Nature">
        <title>rRNA introns, odd ribosomes, and small enigmatic genomes across a large radiation of phyla.</title>
        <authorList>
            <person name="Brown C.T."/>
            <person name="Hug L.A."/>
            <person name="Thomas B.C."/>
            <person name="Sharon I."/>
            <person name="Castelle C.J."/>
            <person name="Singh A."/>
            <person name="Wilkins M.J."/>
            <person name="Williams K.H."/>
            <person name="Banfield J.F."/>
        </authorList>
    </citation>
    <scope>NUCLEOTIDE SEQUENCE [LARGE SCALE GENOMIC DNA]</scope>
</reference>
<comment type="caution">
    <text evidence="12">The sequence shown here is derived from an EMBL/GenBank/DDBJ whole genome shotgun (WGS) entry which is preliminary data.</text>
</comment>
<gene>
    <name evidence="10" type="primary">purH</name>
    <name evidence="12" type="ORF">US54_C0025G0004</name>
</gene>
<evidence type="ECO:0000256" key="7">
    <source>
        <dbReference type="ARBA" id="ARBA00023268"/>
    </source>
</evidence>
<dbReference type="FunFam" id="3.40.140.20:FF:000001">
    <property type="entry name" value="Bifunctional purine biosynthesis protein PurH"/>
    <property type="match status" value="1"/>
</dbReference>
<keyword evidence="7 10" id="KW-0511">Multifunctional enzyme</keyword>
<dbReference type="HAMAP" id="MF_00139">
    <property type="entry name" value="PurH"/>
    <property type="match status" value="1"/>
</dbReference>
<evidence type="ECO:0000256" key="9">
    <source>
        <dbReference type="ARBA" id="ARBA00050687"/>
    </source>
</evidence>
<organism evidence="12 13">
    <name type="scientific">Candidatus Roizmanbacteria bacterium GW2011_GWA2_37_7</name>
    <dbReference type="NCBI Taxonomy" id="1618481"/>
    <lineage>
        <taxon>Bacteria</taxon>
        <taxon>Candidatus Roizmaniibacteriota</taxon>
    </lineage>
</organism>
<evidence type="ECO:0000256" key="2">
    <source>
        <dbReference type="ARBA" id="ARBA00004954"/>
    </source>
</evidence>
<comment type="catalytic activity">
    <reaction evidence="9 10">
        <text>IMP + H2O = 5-formamido-1-(5-phospho-D-ribosyl)imidazole-4-carboxamide</text>
        <dbReference type="Rhea" id="RHEA:18445"/>
        <dbReference type="ChEBI" id="CHEBI:15377"/>
        <dbReference type="ChEBI" id="CHEBI:58053"/>
        <dbReference type="ChEBI" id="CHEBI:58467"/>
        <dbReference type="EC" id="3.5.4.10"/>
    </reaction>
</comment>
<dbReference type="SUPFAM" id="SSF52335">
    <property type="entry name" value="Methylglyoxal synthase-like"/>
    <property type="match status" value="1"/>
</dbReference>
<comment type="pathway">
    <text evidence="1 10">Purine metabolism; IMP biosynthesis via de novo pathway; IMP from 5-formamido-1-(5-phospho-D-ribosyl)imidazole-4-carboxamide: step 1/1.</text>
</comment>
<dbReference type="AlphaFoldDB" id="A0A0G0KB28"/>
<keyword evidence="5 10" id="KW-0658">Purine biosynthesis</keyword>
<accession>A0A0G0KB28</accession>
<dbReference type="STRING" id="1618481.US54_C0025G0004"/>
<comment type="pathway">
    <text evidence="2 10">Purine metabolism; IMP biosynthesis via de novo pathway; 5-formamido-1-(5-phospho-D-ribosyl)imidazole-4-carboxamide from 5-amino-1-(5-phospho-D-ribosyl)imidazole-4-carboxamide (10-formyl THF route): step 1/1.</text>
</comment>
<dbReference type="InterPro" id="IPR002695">
    <property type="entry name" value="PurH-like"/>
</dbReference>
<dbReference type="EC" id="3.5.4.10" evidence="10"/>
<proteinExistence type="inferred from homology"/>
<dbReference type="SMART" id="SM00851">
    <property type="entry name" value="MGS"/>
    <property type="match status" value="1"/>
</dbReference>
<evidence type="ECO:0000256" key="5">
    <source>
        <dbReference type="ARBA" id="ARBA00022755"/>
    </source>
</evidence>
<evidence type="ECO:0000259" key="11">
    <source>
        <dbReference type="PROSITE" id="PS51855"/>
    </source>
</evidence>
<dbReference type="InterPro" id="IPR016193">
    <property type="entry name" value="Cytidine_deaminase-like"/>
</dbReference>
<comment type="catalytic activity">
    <reaction evidence="8 10">
        <text>(6R)-10-formyltetrahydrofolate + 5-amino-1-(5-phospho-beta-D-ribosyl)imidazole-4-carboxamide = 5-formamido-1-(5-phospho-D-ribosyl)imidazole-4-carboxamide + (6S)-5,6,7,8-tetrahydrofolate</text>
        <dbReference type="Rhea" id="RHEA:22192"/>
        <dbReference type="ChEBI" id="CHEBI:57453"/>
        <dbReference type="ChEBI" id="CHEBI:58467"/>
        <dbReference type="ChEBI" id="CHEBI:58475"/>
        <dbReference type="ChEBI" id="CHEBI:195366"/>
        <dbReference type="EC" id="2.1.2.3"/>
    </reaction>
</comment>
<evidence type="ECO:0000313" key="13">
    <source>
        <dbReference type="Proteomes" id="UP000034471"/>
    </source>
</evidence>
<comment type="domain">
    <text evidence="10">The IMP cyclohydrolase activity resides in the N-terminal region.</text>
</comment>
<dbReference type="FunFam" id="3.40.50.1380:FF:000001">
    <property type="entry name" value="Bifunctional purine biosynthesis protein PurH"/>
    <property type="match status" value="1"/>
</dbReference>
<name>A0A0G0KB28_9BACT</name>
<dbReference type="GO" id="GO:0005829">
    <property type="term" value="C:cytosol"/>
    <property type="evidence" value="ECO:0007669"/>
    <property type="project" value="TreeGrafter"/>
</dbReference>
<comment type="similarity">
    <text evidence="3 10">Belongs to the PurH family.</text>
</comment>
<dbReference type="InterPro" id="IPR011607">
    <property type="entry name" value="MGS-like_dom"/>
</dbReference>
<dbReference type="PROSITE" id="PS51855">
    <property type="entry name" value="MGS"/>
    <property type="match status" value="1"/>
</dbReference>
<evidence type="ECO:0000256" key="4">
    <source>
        <dbReference type="ARBA" id="ARBA00022679"/>
    </source>
</evidence>
<keyword evidence="4 10" id="KW-0808">Transferase</keyword>
<dbReference type="Pfam" id="PF01808">
    <property type="entry name" value="AICARFT_IMPCHas"/>
    <property type="match status" value="1"/>
</dbReference>
<evidence type="ECO:0000256" key="8">
    <source>
        <dbReference type="ARBA" id="ARBA00050488"/>
    </source>
</evidence>
<evidence type="ECO:0000256" key="3">
    <source>
        <dbReference type="ARBA" id="ARBA00007667"/>
    </source>
</evidence>
<dbReference type="EC" id="2.1.2.3" evidence="10"/>
<dbReference type="SMART" id="SM00798">
    <property type="entry name" value="AICARFT_IMPCHas"/>
    <property type="match status" value="1"/>
</dbReference>
<evidence type="ECO:0000256" key="1">
    <source>
        <dbReference type="ARBA" id="ARBA00004844"/>
    </source>
</evidence>
<dbReference type="SUPFAM" id="SSF53927">
    <property type="entry name" value="Cytidine deaminase-like"/>
    <property type="match status" value="1"/>
</dbReference>
<sequence length="520" mass="57582">MKTQSHRYALLSVYDKKGIAEFASRLHGLGIQIVSTSGTAKELINNNIPVIPVEKITGNPECFDGRMKTVSFQIESGILFDRSKKKHIQEAKKLKIPRIDIVVCNFYPFDRVVDASTTEKKAIEQIDVGGPTMMRAAAKNYRHVYAIFDPSDYDRVINDLGKKKAGVELRKELAAKAFSYLSWYDAHIAQYLNSEDFPEYMSISGKKIANLRYGDNPHQKAAWYLRPYTDSPLKNLVKLSGRDLSVTNLTDINAGIESVRLFNEPSAVVIKHNTPCGIAVGKTAHQALQRAIEADPVSAFGGVIVMNKPIDMKTAQLVSKFKKENNSHLDIIAAPSVTDTALKLLSEVRKTTGIYTFGNISKQNTLRQQIRWIDGGYALQTLDNDIDTDHSSWKVVTKKKPTKHEMKQMIVAWKCIARVKSNAILIVDQKIPMTRGIGTGQTSRIGAAKIAVAQAGRYLTGAILASDAFFPFSDTVELAAKHKIACIVQPGGSVRDQDSIDAANKAGIVMVFTGQRVFWH</sequence>
<dbReference type="InterPro" id="IPR024051">
    <property type="entry name" value="AICAR_Tfase_dup_dom_sf"/>
</dbReference>
<dbReference type="NCBIfam" id="NF002049">
    <property type="entry name" value="PRK00881.1"/>
    <property type="match status" value="1"/>
</dbReference>
<dbReference type="GO" id="GO:0006189">
    <property type="term" value="P:'de novo' IMP biosynthetic process"/>
    <property type="evidence" value="ECO:0007669"/>
    <property type="project" value="UniProtKB-UniRule"/>
</dbReference>
<evidence type="ECO:0000256" key="6">
    <source>
        <dbReference type="ARBA" id="ARBA00022801"/>
    </source>
</evidence>
<dbReference type="GO" id="GO:0004643">
    <property type="term" value="F:phosphoribosylaminoimidazolecarboxamide formyltransferase activity"/>
    <property type="evidence" value="ECO:0007669"/>
    <property type="project" value="UniProtKB-UniRule"/>
</dbReference>
<dbReference type="Gene3D" id="3.40.140.20">
    <property type="match status" value="2"/>
</dbReference>
<dbReference type="InterPro" id="IPR036914">
    <property type="entry name" value="MGS-like_dom_sf"/>
</dbReference>
<evidence type="ECO:0000313" key="12">
    <source>
        <dbReference type="EMBL" id="KKQ37786.1"/>
    </source>
</evidence>
<dbReference type="PIRSF" id="PIRSF000414">
    <property type="entry name" value="AICARFT_IMPCHas"/>
    <property type="match status" value="1"/>
</dbReference>
<dbReference type="Gene3D" id="3.40.50.1380">
    <property type="entry name" value="Methylglyoxal synthase-like domain"/>
    <property type="match status" value="1"/>
</dbReference>
<dbReference type="PANTHER" id="PTHR11692">
    <property type="entry name" value="BIFUNCTIONAL PURINE BIOSYNTHESIS PROTEIN PURH"/>
    <property type="match status" value="1"/>
</dbReference>
<keyword evidence="6 10" id="KW-0378">Hydrolase</keyword>
<dbReference type="Pfam" id="PF02142">
    <property type="entry name" value="MGS"/>
    <property type="match status" value="1"/>
</dbReference>
<dbReference type="GO" id="GO:0003937">
    <property type="term" value="F:IMP cyclohydrolase activity"/>
    <property type="evidence" value="ECO:0007669"/>
    <property type="project" value="UniProtKB-UniRule"/>
</dbReference>
<dbReference type="Proteomes" id="UP000034471">
    <property type="component" value="Unassembled WGS sequence"/>
</dbReference>
<dbReference type="PANTHER" id="PTHR11692:SF0">
    <property type="entry name" value="BIFUNCTIONAL PURINE BIOSYNTHESIS PROTEIN ATIC"/>
    <property type="match status" value="1"/>
</dbReference>
<evidence type="ECO:0000256" key="10">
    <source>
        <dbReference type="HAMAP-Rule" id="MF_00139"/>
    </source>
</evidence>
<dbReference type="EMBL" id="LBTJ01000025">
    <property type="protein sequence ID" value="KKQ37786.1"/>
    <property type="molecule type" value="Genomic_DNA"/>
</dbReference>
<dbReference type="UniPathway" id="UPA00074">
    <property type="reaction ID" value="UER00133"/>
</dbReference>
<feature type="domain" description="MGS-like" evidence="11">
    <location>
        <begin position="1"/>
        <end position="148"/>
    </location>
</feature>